<evidence type="ECO:0000256" key="1">
    <source>
        <dbReference type="ARBA" id="ARBA00023002"/>
    </source>
</evidence>
<evidence type="ECO:0000313" key="7">
    <source>
        <dbReference type="Proteomes" id="UP000198846"/>
    </source>
</evidence>
<feature type="domain" description="DinB-like" evidence="5">
    <location>
        <begin position="8"/>
        <end position="136"/>
    </location>
</feature>
<dbReference type="InterPro" id="IPR016187">
    <property type="entry name" value="CTDL_fold"/>
</dbReference>
<keyword evidence="1" id="KW-0560">Oxidoreductase</keyword>
<sequence length="382" mass="44686">MENLVQAYNTTRAHTQNLCKPLQIEDYTPQSAAFASPPKWHLAHTTWFFEELILKKHVTNYKVFDPSYGFLFNSYYNSLGDRIQRGHRGLITRPSVDEIYKYREHIDREMNVLLKNLPSHEVLALTTLGINHEQQHQELLITDLKFTFSHNPTYPKYKDTNYTCKAPKTNEWLECTEGVFTVGHTTDDFCYDNELGAHRVFLEPFKIAKDLVTNGEFIAFIEDNAYKNPKYWLDNGWQWLQNNQISHPLYWKSINGKWHQYTLSGLQPVDLEAIVTHISYYEASAYAFWAGYRLPTEFEWEIAAAQLDWGMAWEWTNSAYLPYPNFKIAEGPLGEYNGKFMNNLMVLRGASKATAANHSRHTYRNFFSPESQWQFSGIRLAK</sequence>
<dbReference type="Pfam" id="PF12867">
    <property type="entry name" value="DinB_2"/>
    <property type="match status" value="1"/>
</dbReference>
<evidence type="ECO:0000259" key="5">
    <source>
        <dbReference type="Pfam" id="PF12867"/>
    </source>
</evidence>
<evidence type="ECO:0000259" key="4">
    <source>
        <dbReference type="Pfam" id="PF03781"/>
    </source>
</evidence>
<dbReference type="STRING" id="283786.SAMN04487990_11852"/>
<dbReference type="RefSeq" id="WP_092135882.1">
    <property type="nucleotide sequence ID" value="NZ_FNQK01000018.1"/>
</dbReference>
<dbReference type="PANTHER" id="PTHR23150:SF36">
    <property type="entry name" value="HERCYNINE OXYGENASE"/>
    <property type="match status" value="1"/>
</dbReference>
<evidence type="ECO:0000256" key="2">
    <source>
        <dbReference type="ARBA" id="ARBA00023004"/>
    </source>
</evidence>
<dbReference type="Pfam" id="PF03781">
    <property type="entry name" value="FGE-sulfatase"/>
    <property type="match status" value="1"/>
</dbReference>
<dbReference type="InterPro" id="IPR042095">
    <property type="entry name" value="SUMF_sf"/>
</dbReference>
<dbReference type="SUPFAM" id="SSF56436">
    <property type="entry name" value="C-type lectin-like"/>
    <property type="match status" value="1"/>
</dbReference>
<gene>
    <name evidence="6" type="ORF">SAMN04487990_11852</name>
</gene>
<organism evidence="6 7">
    <name type="scientific">Bizionia paragorgiae</name>
    <dbReference type="NCBI Taxonomy" id="283786"/>
    <lineage>
        <taxon>Bacteria</taxon>
        <taxon>Pseudomonadati</taxon>
        <taxon>Bacteroidota</taxon>
        <taxon>Flavobacteriia</taxon>
        <taxon>Flavobacteriales</taxon>
        <taxon>Flavobacteriaceae</taxon>
        <taxon>Bizionia</taxon>
    </lineage>
</organism>
<dbReference type="InterPro" id="IPR051043">
    <property type="entry name" value="Sulfatase_Mod_Factor_Kinase"/>
</dbReference>
<name>A0A1H4C7P7_BIZPA</name>
<feature type="domain" description="Sulfatase-modifying factor enzyme-like" evidence="4">
    <location>
        <begin position="170"/>
        <end position="305"/>
    </location>
</feature>
<protein>
    <submittedName>
        <fullName evidence="6">Ergothioneine biosynthesis protein EgtB</fullName>
    </submittedName>
</protein>
<dbReference type="OrthoDB" id="9768004at2"/>
<dbReference type="Gene3D" id="3.90.1580.10">
    <property type="entry name" value="paralog of FGE (formylglycine-generating enzyme)"/>
    <property type="match status" value="2"/>
</dbReference>
<comment type="pathway">
    <text evidence="3">Amino-acid biosynthesis; ergothioneine biosynthesis.</text>
</comment>
<keyword evidence="7" id="KW-1185">Reference proteome</keyword>
<dbReference type="NCBIfam" id="TIGR03440">
    <property type="entry name" value="egtB_TIGR03440"/>
    <property type="match status" value="1"/>
</dbReference>
<evidence type="ECO:0000256" key="3">
    <source>
        <dbReference type="ARBA" id="ARBA00037882"/>
    </source>
</evidence>
<dbReference type="Proteomes" id="UP000198846">
    <property type="component" value="Unassembled WGS sequence"/>
</dbReference>
<reference evidence="6 7" key="1">
    <citation type="submission" date="2016-10" db="EMBL/GenBank/DDBJ databases">
        <authorList>
            <person name="de Groot N.N."/>
        </authorList>
    </citation>
    <scope>NUCLEOTIDE SEQUENCE [LARGE SCALE GENOMIC DNA]</scope>
    <source>
        <strain evidence="6 7">DSM 23842</strain>
    </source>
</reference>
<dbReference type="InterPro" id="IPR005532">
    <property type="entry name" value="SUMF_dom"/>
</dbReference>
<dbReference type="GO" id="GO:0052699">
    <property type="term" value="P:ergothioneine biosynthetic process"/>
    <property type="evidence" value="ECO:0007669"/>
    <property type="project" value="InterPro"/>
</dbReference>
<dbReference type="InterPro" id="IPR024775">
    <property type="entry name" value="DinB-like"/>
</dbReference>
<keyword evidence="2" id="KW-0408">Iron</keyword>
<proteinExistence type="predicted"/>
<evidence type="ECO:0000313" key="6">
    <source>
        <dbReference type="EMBL" id="SEA56414.1"/>
    </source>
</evidence>
<dbReference type="InterPro" id="IPR017806">
    <property type="entry name" value="EgtB"/>
</dbReference>
<dbReference type="AlphaFoldDB" id="A0A1H4C7P7"/>
<dbReference type="EMBL" id="FNQK01000018">
    <property type="protein sequence ID" value="SEA56414.1"/>
    <property type="molecule type" value="Genomic_DNA"/>
</dbReference>
<accession>A0A1H4C7P7</accession>
<dbReference type="PANTHER" id="PTHR23150">
    <property type="entry name" value="SULFATASE MODIFYING FACTOR 1, 2"/>
    <property type="match status" value="1"/>
</dbReference>